<proteinExistence type="predicted"/>
<evidence type="ECO:0000256" key="2">
    <source>
        <dbReference type="SAM" id="SignalP"/>
    </source>
</evidence>
<evidence type="ECO:0000313" key="4">
    <source>
        <dbReference type="Proteomes" id="UP000323454"/>
    </source>
</evidence>
<dbReference type="OrthoDB" id="9950474at2"/>
<reference evidence="3 4" key="2">
    <citation type="submission" date="2019-09" db="EMBL/GenBank/DDBJ databases">
        <authorList>
            <person name="Jin C."/>
        </authorList>
    </citation>
    <scope>NUCLEOTIDE SEQUENCE [LARGE SCALE GENOMIC DNA]</scope>
    <source>
        <strain evidence="3 4">AN110305</strain>
    </source>
</reference>
<dbReference type="PROSITE" id="PS51257">
    <property type="entry name" value="PROKAR_LIPOPROTEIN"/>
    <property type="match status" value="1"/>
</dbReference>
<name>A0A5B2XT69_9PSEU</name>
<keyword evidence="4" id="KW-1185">Reference proteome</keyword>
<evidence type="ECO:0008006" key="5">
    <source>
        <dbReference type="Google" id="ProtNLM"/>
    </source>
</evidence>
<dbReference type="RefSeq" id="WP_149847660.1">
    <property type="nucleotide sequence ID" value="NZ_VUOB01000002.1"/>
</dbReference>
<sequence>MTPNQPRRRALAHTAVAFAALALTAGCGSSPTSPGAGTQPASGAASPGASAAAGTPATPGASASGGGELTYSGAESGTAKFTSSACTVAKGELYSFGAPADDNAPPPKVGGVAGGGWSLTFGTAAHPGGFVKTRAAGVTAKQNNGVWTVTFVNAALTATYSVDSPPLTVNGSLTCGTVAVLP</sequence>
<reference evidence="3 4" key="1">
    <citation type="submission" date="2019-09" db="EMBL/GenBank/DDBJ databases">
        <title>Goodfellowia gen. nov., a new genus of the Pseudonocardineae related to Actinoalloteichus, containing Goodfellowia coeruleoviolacea gen. nov., comb. nov. gen. nov., comb. nov.</title>
        <authorList>
            <person name="Labeda D."/>
        </authorList>
    </citation>
    <scope>NUCLEOTIDE SEQUENCE [LARGE SCALE GENOMIC DNA]</scope>
    <source>
        <strain evidence="3 4">AN110305</strain>
    </source>
</reference>
<dbReference type="AlphaFoldDB" id="A0A5B2XT69"/>
<organism evidence="3 4">
    <name type="scientific">Solihabitans fulvus</name>
    <dbReference type="NCBI Taxonomy" id="1892852"/>
    <lineage>
        <taxon>Bacteria</taxon>
        <taxon>Bacillati</taxon>
        <taxon>Actinomycetota</taxon>
        <taxon>Actinomycetes</taxon>
        <taxon>Pseudonocardiales</taxon>
        <taxon>Pseudonocardiaceae</taxon>
        <taxon>Solihabitans</taxon>
    </lineage>
</organism>
<feature type="compositionally biased region" description="Low complexity" evidence="1">
    <location>
        <begin position="33"/>
        <end position="62"/>
    </location>
</feature>
<feature type="signal peptide" evidence="2">
    <location>
        <begin position="1"/>
        <end position="25"/>
    </location>
</feature>
<protein>
    <recommendedName>
        <fullName evidence="5">Lipoprotein antigen</fullName>
    </recommendedName>
</protein>
<gene>
    <name evidence="3" type="ORF">F0L68_02110</name>
</gene>
<dbReference type="Proteomes" id="UP000323454">
    <property type="component" value="Unassembled WGS sequence"/>
</dbReference>
<dbReference type="PROSITE" id="PS51318">
    <property type="entry name" value="TAT"/>
    <property type="match status" value="1"/>
</dbReference>
<evidence type="ECO:0000256" key="1">
    <source>
        <dbReference type="SAM" id="MobiDB-lite"/>
    </source>
</evidence>
<keyword evidence="2" id="KW-0732">Signal</keyword>
<accession>A0A5B2XT69</accession>
<evidence type="ECO:0000313" key="3">
    <source>
        <dbReference type="EMBL" id="KAA2266553.1"/>
    </source>
</evidence>
<feature type="chain" id="PRO_5039422718" description="Lipoprotein antigen" evidence="2">
    <location>
        <begin position="26"/>
        <end position="182"/>
    </location>
</feature>
<feature type="region of interest" description="Disordered" evidence="1">
    <location>
        <begin position="29"/>
        <end position="66"/>
    </location>
</feature>
<dbReference type="EMBL" id="VUOB01000002">
    <property type="protein sequence ID" value="KAA2266553.1"/>
    <property type="molecule type" value="Genomic_DNA"/>
</dbReference>
<dbReference type="InterPro" id="IPR006311">
    <property type="entry name" value="TAT_signal"/>
</dbReference>
<comment type="caution">
    <text evidence="3">The sequence shown here is derived from an EMBL/GenBank/DDBJ whole genome shotgun (WGS) entry which is preliminary data.</text>
</comment>